<dbReference type="InterPro" id="IPR052548">
    <property type="entry name" value="Type_VII_TA_antitoxin"/>
</dbReference>
<gene>
    <name evidence="2" type="ORF">EW093_01105</name>
</gene>
<dbReference type="Gene3D" id="3.30.460.10">
    <property type="entry name" value="Beta Polymerase, domain 2"/>
    <property type="match status" value="1"/>
</dbReference>
<sequence>MRLKDTPQQFRADIRCAIDYLNSIGIREVYLFGSRARGTNRDDSDYDIFILKSGIENERVVTRAVNKALFRGHIYDEIDLIAANPEKFEKHKDNRYLVYKDINDQGVSIYG</sequence>
<dbReference type="Pfam" id="PF18765">
    <property type="entry name" value="Polbeta"/>
    <property type="match status" value="1"/>
</dbReference>
<evidence type="ECO:0000259" key="1">
    <source>
        <dbReference type="Pfam" id="PF18765"/>
    </source>
</evidence>
<evidence type="ECO:0000313" key="3">
    <source>
        <dbReference type="Proteomes" id="UP000323824"/>
    </source>
</evidence>
<dbReference type="RefSeq" id="WP_149566618.1">
    <property type="nucleotide sequence ID" value="NZ_CP035807.1"/>
</dbReference>
<name>A0A5C1Q8Y4_9SPIO</name>
<evidence type="ECO:0000313" key="2">
    <source>
        <dbReference type="EMBL" id="QEN03359.1"/>
    </source>
</evidence>
<dbReference type="Proteomes" id="UP000323824">
    <property type="component" value="Chromosome"/>
</dbReference>
<organism evidence="2 3">
    <name type="scientific">Thiospirochaeta perfilievii</name>
    <dbReference type="NCBI Taxonomy" id="252967"/>
    <lineage>
        <taxon>Bacteria</taxon>
        <taxon>Pseudomonadati</taxon>
        <taxon>Spirochaetota</taxon>
        <taxon>Spirochaetia</taxon>
        <taxon>Spirochaetales</taxon>
        <taxon>Spirochaetaceae</taxon>
        <taxon>Thiospirochaeta</taxon>
    </lineage>
</organism>
<dbReference type="PANTHER" id="PTHR33933">
    <property type="entry name" value="NUCLEOTIDYLTRANSFERASE"/>
    <property type="match status" value="1"/>
</dbReference>
<dbReference type="KEGG" id="sper:EW093_01105"/>
<feature type="domain" description="Polymerase beta nucleotidyltransferase" evidence="1">
    <location>
        <begin position="25"/>
        <end position="86"/>
    </location>
</feature>
<proteinExistence type="predicted"/>
<keyword evidence="2" id="KW-0808">Transferase</keyword>
<reference evidence="2 3" key="2">
    <citation type="submission" date="2019-09" db="EMBL/GenBank/DDBJ databases">
        <title>Complete Genome Sequence and Methylome Analysis of free living Spirochaetas.</title>
        <authorList>
            <person name="Leshcheva N."/>
            <person name="Mikheeva N."/>
        </authorList>
    </citation>
    <scope>NUCLEOTIDE SEQUENCE [LARGE SCALE GENOMIC DNA]</scope>
    <source>
        <strain evidence="2 3">P</strain>
    </source>
</reference>
<dbReference type="InterPro" id="IPR043519">
    <property type="entry name" value="NT_sf"/>
</dbReference>
<accession>A0A5C1Q8Y4</accession>
<dbReference type="SUPFAM" id="SSF81301">
    <property type="entry name" value="Nucleotidyltransferase"/>
    <property type="match status" value="1"/>
</dbReference>
<dbReference type="AlphaFoldDB" id="A0A5C1Q8Y4"/>
<dbReference type="PANTHER" id="PTHR33933:SF3">
    <property type="entry name" value="PROTEIN ADENYLYLTRANSFERASE MJ0604-RELATED"/>
    <property type="match status" value="1"/>
</dbReference>
<dbReference type="GO" id="GO:0016740">
    <property type="term" value="F:transferase activity"/>
    <property type="evidence" value="ECO:0007669"/>
    <property type="project" value="UniProtKB-KW"/>
</dbReference>
<dbReference type="OrthoDB" id="9803106at2"/>
<dbReference type="CDD" id="cd05403">
    <property type="entry name" value="NT_KNTase_like"/>
    <property type="match status" value="1"/>
</dbReference>
<dbReference type="InterPro" id="IPR041633">
    <property type="entry name" value="Polbeta"/>
</dbReference>
<protein>
    <submittedName>
        <fullName evidence="2">Nucleotidyltransferase domain-containing protein</fullName>
    </submittedName>
</protein>
<dbReference type="EMBL" id="CP035807">
    <property type="protein sequence ID" value="QEN03359.1"/>
    <property type="molecule type" value="Genomic_DNA"/>
</dbReference>
<reference evidence="2 3" key="1">
    <citation type="submission" date="2019-02" db="EMBL/GenBank/DDBJ databases">
        <authorList>
            <person name="Fomenkov A."/>
            <person name="Dubinina G."/>
            <person name="Grabovich M."/>
            <person name="Vincze T."/>
            <person name="Roberts R.J."/>
        </authorList>
    </citation>
    <scope>NUCLEOTIDE SEQUENCE [LARGE SCALE GENOMIC DNA]</scope>
    <source>
        <strain evidence="2 3">P</strain>
    </source>
</reference>
<keyword evidence="3" id="KW-1185">Reference proteome</keyword>